<sequence length="818" mass="89711">MAPANAPAFFDHARRTFLHGYLDAAQKEAEVGYQRFIFSQPAWGRRFQLLQANAMAWRGLNEQLLTSLADDRIPWVDVDDKVQRLALEVGSLTRLHRLPEAGEKLQEAQKLCGATRSGQCGTVLLSEGLYELEQGKSSQAQESFLRSMEFGRASHDRMLEASALLNLGHIASEEEHHDEALEYYRRSATAAAKLGANDLLQRALFSEGYEQYALGNSEKALEMYVAAEDRAKSLGDLGLRSLILAGTALAYADSGQSTLAERSDLRAIELARKIGRKQTEIDASMDLGRLYIRLNKPNAADIYLNQASSMSAATGSSVDLLTCSLLRGEAASLRRDYPRSLQLFEEVASSPDSQPSMRWQAEHGLGRMYETQGDMVSAQHSYEAALGLVEGARADLNQEISQLTFLENASSIYDDYIHLLVSEGKTQEALEAADWSRARTLQQGLGSLSKQDARQPSGTFTAAPKLKEVEIARKANASLLFYWLGERQSYLWVITPERTQWVALPPRSELLPSIERYKLAILSLKDPLKADTGEAAKDASSLYRDLVTPAAGQLRQDRPVVLFVDGEMGQLNFESLVVPSPSPHFWIEDATVLSAPSIRMFAESVRTSPAAGKNEPKMLLFGDATPSGTEFRALPMAALEMEKVESYFPGNAKIFQGAQATPAAYLASSPEKFQYIHFVTHGTASRTDPLESAVILSPGGAGEDTYRLYARDILQHPIDAQLVTISACNSSGSKSFAGEGMVGLSWAFLRAGAHNAIGSLWEVSDASTPELMSTMYQELGRGQAPAAALRSAKLSLIHSGGHFNRPFYWAPFQLYAGR</sequence>
<feature type="domain" description="CHAT" evidence="2">
    <location>
        <begin position="538"/>
        <end position="815"/>
    </location>
</feature>
<dbReference type="Proteomes" id="UP000540989">
    <property type="component" value="Unassembled WGS sequence"/>
</dbReference>
<dbReference type="SMART" id="SM00028">
    <property type="entry name" value="TPR"/>
    <property type="match status" value="5"/>
</dbReference>
<dbReference type="Pfam" id="PF12770">
    <property type="entry name" value="CHAT"/>
    <property type="match status" value="1"/>
</dbReference>
<dbReference type="Gene3D" id="1.25.40.10">
    <property type="entry name" value="Tetratricopeptide repeat domain"/>
    <property type="match status" value="2"/>
</dbReference>
<dbReference type="EMBL" id="JACHIP010000004">
    <property type="protein sequence ID" value="MBB5058640.1"/>
    <property type="molecule type" value="Genomic_DNA"/>
</dbReference>
<evidence type="ECO:0000259" key="2">
    <source>
        <dbReference type="Pfam" id="PF12770"/>
    </source>
</evidence>
<accession>A0A7W8E5X3</accession>
<dbReference type="PROSITE" id="PS50005">
    <property type="entry name" value="TPR"/>
    <property type="match status" value="1"/>
</dbReference>
<dbReference type="PANTHER" id="PTHR10098">
    <property type="entry name" value="RAPSYN-RELATED"/>
    <property type="match status" value="1"/>
</dbReference>
<evidence type="ECO:0000256" key="1">
    <source>
        <dbReference type="PROSITE-ProRule" id="PRU00339"/>
    </source>
</evidence>
<dbReference type="AlphaFoldDB" id="A0A7W8E5X3"/>
<dbReference type="InterPro" id="IPR011990">
    <property type="entry name" value="TPR-like_helical_dom_sf"/>
</dbReference>
<dbReference type="InterPro" id="IPR024983">
    <property type="entry name" value="CHAT_dom"/>
</dbReference>
<reference evidence="3 4" key="1">
    <citation type="submission" date="2020-08" db="EMBL/GenBank/DDBJ databases">
        <title>Genomic Encyclopedia of Type Strains, Phase IV (KMG-V): Genome sequencing to study the core and pangenomes of soil and plant-associated prokaryotes.</title>
        <authorList>
            <person name="Whitman W."/>
        </authorList>
    </citation>
    <scope>NUCLEOTIDE SEQUENCE [LARGE SCALE GENOMIC DNA]</scope>
    <source>
        <strain evidence="3 4">M8UP14</strain>
    </source>
</reference>
<feature type="repeat" description="TPR" evidence="1">
    <location>
        <begin position="161"/>
        <end position="194"/>
    </location>
</feature>
<dbReference type="SUPFAM" id="SSF48452">
    <property type="entry name" value="TPR-like"/>
    <property type="match status" value="2"/>
</dbReference>
<comment type="caution">
    <text evidence="3">The sequence shown here is derived from an EMBL/GenBank/DDBJ whole genome shotgun (WGS) entry which is preliminary data.</text>
</comment>
<keyword evidence="4" id="KW-1185">Reference proteome</keyword>
<evidence type="ECO:0000313" key="3">
    <source>
        <dbReference type="EMBL" id="MBB5058640.1"/>
    </source>
</evidence>
<organism evidence="3 4">
    <name type="scientific">Granulicella aggregans</name>
    <dbReference type="NCBI Taxonomy" id="474949"/>
    <lineage>
        <taxon>Bacteria</taxon>
        <taxon>Pseudomonadati</taxon>
        <taxon>Acidobacteriota</taxon>
        <taxon>Terriglobia</taxon>
        <taxon>Terriglobales</taxon>
        <taxon>Acidobacteriaceae</taxon>
        <taxon>Granulicella</taxon>
    </lineage>
</organism>
<evidence type="ECO:0000313" key="4">
    <source>
        <dbReference type="Proteomes" id="UP000540989"/>
    </source>
</evidence>
<keyword evidence="1" id="KW-0802">TPR repeat</keyword>
<dbReference type="Pfam" id="PF13181">
    <property type="entry name" value="TPR_8"/>
    <property type="match status" value="2"/>
</dbReference>
<protein>
    <submittedName>
        <fullName evidence="3">CHAT domain-containing protein</fullName>
    </submittedName>
</protein>
<dbReference type="InterPro" id="IPR019734">
    <property type="entry name" value="TPR_rpt"/>
</dbReference>
<dbReference type="PANTHER" id="PTHR10098:SF108">
    <property type="entry name" value="TETRATRICOPEPTIDE REPEAT PROTEIN 28"/>
    <property type="match status" value="1"/>
</dbReference>
<gene>
    <name evidence="3" type="ORF">HDF16_003354</name>
</gene>
<proteinExistence type="predicted"/>
<name>A0A7W8E5X3_9BACT</name>